<sequence>MPWPNNRTSLSKNLHFNENAFPSADFRHRLRDFVGGNGNRRGKGSISRLSFDGVDPLQLPDPDLSTLTQVAEAGTKVKLDAPNFQPFKIVMPPNIGKTKNDNRAPKANNSFTSSNEKTPKKLPEDFEKLSQFLQEFINHQDKKSLKKTVQKPLNISKLTAEEARKNDEHQEQRPKMEMPKGRSNNRAISLFANATRGTVIGTVPLSVEIGNDGDEMEEQRKLTDEMSRVEVIKKVQEEGIDKVDEAEHGKTVDAKSWDGSVEKVTTLKLSTSSSPAPATADRSTSTADRKIEFNDDEKEHSFFYQVQGNNDGGIGQNANIEILREGYARQLDADYVFVASITLIRDGGKIILVDTGMGTDINGRTDLIRKLSENQIAPPAVDYVVITHGHPDHAGNTNDFPDAIHFQGVMSHYRTKFNFSNLFENVKHQLTENVALISTPGHTSEDISVVVTNTLRYGTVVVAGDVFIAAEDLSRPMMWRPLAWNDEVQSHNRRMILCTADYVVPGHGKMFHVSAPMRMEANCTKTTENK</sequence>
<dbReference type="InterPro" id="IPR039344">
    <property type="entry name" value="MBLAC1"/>
</dbReference>
<evidence type="ECO:0000256" key="6">
    <source>
        <dbReference type="ARBA" id="ARBA00045869"/>
    </source>
</evidence>
<dbReference type="PANTHER" id="PTHR23200">
    <property type="entry name" value="METALLO-BETA-LACTAMASE DOMAIN-CONTAINING PROTEIN 1"/>
    <property type="match status" value="1"/>
</dbReference>
<protein>
    <recommendedName>
        <fullName evidence="3">Metallo-beta-lactamase domain-containing protein 1</fullName>
    </recommendedName>
    <alternativeName>
        <fullName evidence="4">Endoribonuclease MBLAC1</fullName>
    </alternativeName>
</protein>
<dbReference type="PANTHER" id="PTHR23200:SF48">
    <property type="entry name" value="METALLO-BETA-LACTAMASE DOMAIN-CONTAINING PROTEIN 1"/>
    <property type="match status" value="1"/>
</dbReference>
<feature type="domain" description="Metallo-beta-lactamase" evidence="8">
    <location>
        <begin position="338"/>
        <end position="507"/>
    </location>
</feature>
<comment type="catalytic activity">
    <reaction evidence="5">
        <text>a ribonucleotidyl-ribonucleotide-RNA + H2O = a 3'-end ribonucleotide-RNA + a 5'-end 5'-phospho-ribonucleoside-RNA + H(+)</text>
        <dbReference type="Rhea" id="RHEA:68096"/>
        <dbReference type="Rhea" id="RHEA-COMP:15179"/>
        <dbReference type="Rhea" id="RHEA-COMP:17355"/>
        <dbReference type="Rhea" id="RHEA-COMP:17428"/>
        <dbReference type="ChEBI" id="CHEBI:15377"/>
        <dbReference type="ChEBI" id="CHEBI:15378"/>
        <dbReference type="ChEBI" id="CHEBI:74896"/>
        <dbReference type="ChEBI" id="CHEBI:138282"/>
        <dbReference type="ChEBI" id="CHEBI:173118"/>
    </reaction>
    <physiologicalReaction direction="left-to-right" evidence="5">
        <dbReference type="Rhea" id="RHEA:68097"/>
    </physiologicalReaction>
</comment>
<name>A0ABD2I2S1_9BILA</name>
<evidence type="ECO:0000259" key="8">
    <source>
        <dbReference type="SMART" id="SM00849"/>
    </source>
</evidence>
<dbReference type="GO" id="GO:0005829">
    <property type="term" value="C:cytosol"/>
    <property type="evidence" value="ECO:0007669"/>
    <property type="project" value="UniProtKB-SubCell"/>
</dbReference>
<organism evidence="9 10">
    <name type="scientific">Heterodera trifolii</name>
    <dbReference type="NCBI Taxonomy" id="157864"/>
    <lineage>
        <taxon>Eukaryota</taxon>
        <taxon>Metazoa</taxon>
        <taxon>Ecdysozoa</taxon>
        <taxon>Nematoda</taxon>
        <taxon>Chromadorea</taxon>
        <taxon>Rhabditida</taxon>
        <taxon>Tylenchina</taxon>
        <taxon>Tylenchomorpha</taxon>
        <taxon>Tylenchoidea</taxon>
        <taxon>Heteroderidae</taxon>
        <taxon>Heteroderinae</taxon>
        <taxon>Heterodera</taxon>
    </lineage>
</organism>
<accession>A0ABD2I2S1</accession>
<dbReference type="SMART" id="SM00849">
    <property type="entry name" value="Lactamase_B"/>
    <property type="match status" value="1"/>
</dbReference>
<dbReference type="InterPro" id="IPR036866">
    <property type="entry name" value="RibonucZ/Hydroxyglut_hydro"/>
</dbReference>
<evidence type="ECO:0000256" key="5">
    <source>
        <dbReference type="ARBA" id="ARBA00044690"/>
    </source>
</evidence>
<evidence type="ECO:0000256" key="2">
    <source>
        <dbReference type="ARBA" id="ARBA00011738"/>
    </source>
</evidence>
<feature type="region of interest" description="Disordered" evidence="7">
    <location>
        <begin position="90"/>
        <end position="120"/>
    </location>
</feature>
<feature type="region of interest" description="Disordered" evidence="7">
    <location>
        <begin position="268"/>
        <end position="288"/>
    </location>
</feature>
<dbReference type="CDD" id="cd07711">
    <property type="entry name" value="MBLAC1-like_MBL-fold"/>
    <property type="match status" value="1"/>
</dbReference>
<evidence type="ECO:0000256" key="3">
    <source>
        <dbReference type="ARBA" id="ARBA00014856"/>
    </source>
</evidence>
<evidence type="ECO:0000313" key="9">
    <source>
        <dbReference type="EMBL" id="KAL3070433.1"/>
    </source>
</evidence>
<dbReference type="Pfam" id="PF00753">
    <property type="entry name" value="Lactamase_B"/>
    <property type="match status" value="1"/>
</dbReference>
<evidence type="ECO:0000256" key="1">
    <source>
        <dbReference type="ARBA" id="ARBA00004514"/>
    </source>
</evidence>
<dbReference type="InterPro" id="IPR001279">
    <property type="entry name" value="Metallo-B-lactamas"/>
</dbReference>
<dbReference type="Proteomes" id="UP001620626">
    <property type="component" value="Unassembled WGS sequence"/>
</dbReference>
<dbReference type="Gene3D" id="3.60.15.10">
    <property type="entry name" value="Ribonuclease Z/Hydroxyacylglutathione hydrolase-like"/>
    <property type="match status" value="1"/>
</dbReference>
<dbReference type="EMBL" id="JBICBT010001381">
    <property type="protein sequence ID" value="KAL3070433.1"/>
    <property type="molecule type" value="Genomic_DNA"/>
</dbReference>
<keyword evidence="10" id="KW-1185">Reference proteome</keyword>
<feature type="region of interest" description="Disordered" evidence="7">
    <location>
        <begin position="159"/>
        <end position="181"/>
    </location>
</feature>
<feature type="compositionally biased region" description="Low complexity" evidence="7">
    <location>
        <begin position="270"/>
        <end position="286"/>
    </location>
</feature>
<comment type="subunit">
    <text evidence="2">Homodimer.</text>
</comment>
<comment type="subcellular location">
    <subcellularLocation>
        <location evidence="1">Cytoplasm</location>
        <location evidence="1">Cytosol</location>
    </subcellularLocation>
</comment>
<evidence type="ECO:0000256" key="7">
    <source>
        <dbReference type="SAM" id="MobiDB-lite"/>
    </source>
</evidence>
<proteinExistence type="predicted"/>
<dbReference type="SUPFAM" id="SSF56281">
    <property type="entry name" value="Metallo-hydrolase/oxidoreductase"/>
    <property type="match status" value="1"/>
</dbReference>
<feature type="compositionally biased region" description="Polar residues" evidence="7">
    <location>
        <begin position="107"/>
        <end position="116"/>
    </location>
</feature>
<dbReference type="AlphaFoldDB" id="A0ABD2I2S1"/>
<comment type="function">
    <text evidence="6">Endoribonuclease that catalyzes the hydrolysis of histone-coding pre-mRNA 3'-end. Involved in histone pre-mRNA processing during the S-phase of the cell cycle, which is required for entering/progressing through S-phase. Cleaves histone pre-mRNA at a major and a minor cleavage site after the 5'-ACCCA-3' and the 5'-ACCCACA-3' sequence, respectively, and located downstream of the stem-loop. May require the presence of the HDE element located at the histone pre-RNA 3'-end to avoid non-specific cleavage.</text>
</comment>
<evidence type="ECO:0000256" key="4">
    <source>
        <dbReference type="ARBA" id="ARBA00032988"/>
    </source>
</evidence>
<reference evidence="9 10" key="1">
    <citation type="submission" date="2024-10" db="EMBL/GenBank/DDBJ databases">
        <authorList>
            <person name="Kim D."/>
        </authorList>
    </citation>
    <scope>NUCLEOTIDE SEQUENCE [LARGE SCALE GENOMIC DNA]</scope>
    <source>
        <strain evidence="9">BH-2024</strain>
    </source>
</reference>
<feature type="compositionally biased region" description="Basic and acidic residues" evidence="7">
    <location>
        <begin position="159"/>
        <end position="180"/>
    </location>
</feature>
<gene>
    <name evidence="9" type="ORF">niasHT_032223</name>
</gene>
<evidence type="ECO:0000313" key="10">
    <source>
        <dbReference type="Proteomes" id="UP001620626"/>
    </source>
</evidence>
<comment type="caution">
    <text evidence="9">The sequence shown here is derived from an EMBL/GenBank/DDBJ whole genome shotgun (WGS) entry which is preliminary data.</text>
</comment>